<dbReference type="InterPro" id="IPR000073">
    <property type="entry name" value="AB_hydrolase_1"/>
</dbReference>
<dbReference type="RefSeq" id="WP_179790968.1">
    <property type="nucleotide sequence ID" value="NZ_BAAARR010000045.1"/>
</dbReference>
<gene>
    <name evidence="2" type="ORF">F4554_006078</name>
</gene>
<evidence type="ECO:0000259" key="1">
    <source>
        <dbReference type="Pfam" id="PF00561"/>
    </source>
</evidence>
<dbReference type="PANTHER" id="PTHR43433">
    <property type="entry name" value="HYDROLASE, ALPHA/BETA FOLD FAMILY PROTEIN"/>
    <property type="match status" value="1"/>
</dbReference>
<sequence length="278" mass="30333">MPFFSTADGTRLAYEDYGTGSPIVFVAGWSLSADMWEYQLPRFVDEGYRCVLLDRRGHARSERPSTGYDLDTLSADIAALLEHLDLREVTLVAHSFGGVESAHYLGAYGTERVSRAVFLAACLPSMRRSEANPDGLPQEAIDATMASLRADRTRWLYNGGQAYFATQLGNTVMPAMIEDTIRQCMNTAPMAAIWLQQVNLNAAHEDDLAKLDIPVLVLHGAADASAPVHLTGRRTAAVIPNCVYREYPRAGHGLYVTHADAVNADILNFIRTGGTAKG</sequence>
<keyword evidence="3" id="KW-1185">Reference proteome</keyword>
<dbReference type="Pfam" id="PF00561">
    <property type="entry name" value="Abhydrolase_1"/>
    <property type="match status" value="1"/>
</dbReference>
<dbReference type="PANTHER" id="PTHR43433:SF3">
    <property type="entry name" value="NON-HEME CHLOROPEROXIDASE"/>
    <property type="match status" value="1"/>
</dbReference>
<proteinExistence type="predicted"/>
<dbReference type="EMBL" id="JACBZH010000001">
    <property type="protein sequence ID" value="NYH93440.1"/>
    <property type="molecule type" value="Genomic_DNA"/>
</dbReference>
<dbReference type="InterPro" id="IPR050471">
    <property type="entry name" value="AB_hydrolase"/>
</dbReference>
<protein>
    <submittedName>
        <fullName evidence="2">Pimeloyl-ACP methyl ester carboxylesterase</fullName>
    </submittedName>
</protein>
<name>A0A852ZWV5_9ACTN</name>
<dbReference type="PRINTS" id="PR00111">
    <property type="entry name" value="ABHYDROLASE"/>
</dbReference>
<dbReference type="Gene3D" id="3.40.50.1820">
    <property type="entry name" value="alpha/beta hydrolase"/>
    <property type="match status" value="1"/>
</dbReference>
<organism evidence="2 3">
    <name type="scientific">Actinopolymorpha rutila</name>
    <dbReference type="NCBI Taxonomy" id="446787"/>
    <lineage>
        <taxon>Bacteria</taxon>
        <taxon>Bacillati</taxon>
        <taxon>Actinomycetota</taxon>
        <taxon>Actinomycetes</taxon>
        <taxon>Propionibacteriales</taxon>
        <taxon>Actinopolymorphaceae</taxon>
        <taxon>Actinopolymorpha</taxon>
    </lineage>
</organism>
<accession>A0A852ZWV5</accession>
<evidence type="ECO:0000313" key="3">
    <source>
        <dbReference type="Proteomes" id="UP000579605"/>
    </source>
</evidence>
<comment type="caution">
    <text evidence="2">The sequence shown here is derived from an EMBL/GenBank/DDBJ whole genome shotgun (WGS) entry which is preliminary data.</text>
</comment>
<evidence type="ECO:0000313" key="2">
    <source>
        <dbReference type="EMBL" id="NYH93440.1"/>
    </source>
</evidence>
<dbReference type="AlphaFoldDB" id="A0A852ZWV5"/>
<reference evidence="2 3" key="1">
    <citation type="submission" date="2020-07" db="EMBL/GenBank/DDBJ databases">
        <title>Sequencing the genomes of 1000 actinobacteria strains.</title>
        <authorList>
            <person name="Klenk H.-P."/>
        </authorList>
    </citation>
    <scope>NUCLEOTIDE SEQUENCE [LARGE SCALE GENOMIC DNA]</scope>
    <source>
        <strain evidence="2 3">DSM 18448</strain>
    </source>
</reference>
<feature type="domain" description="AB hydrolase-1" evidence="1">
    <location>
        <begin position="22"/>
        <end position="258"/>
    </location>
</feature>
<dbReference type="Proteomes" id="UP000579605">
    <property type="component" value="Unassembled WGS sequence"/>
</dbReference>
<dbReference type="SUPFAM" id="SSF53474">
    <property type="entry name" value="alpha/beta-Hydrolases"/>
    <property type="match status" value="1"/>
</dbReference>
<dbReference type="InterPro" id="IPR029058">
    <property type="entry name" value="AB_hydrolase_fold"/>
</dbReference>
<dbReference type="GO" id="GO:0003824">
    <property type="term" value="F:catalytic activity"/>
    <property type="evidence" value="ECO:0007669"/>
    <property type="project" value="UniProtKB-ARBA"/>
</dbReference>